<keyword evidence="2 5" id="KW-0812">Transmembrane</keyword>
<reference evidence="7" key="1">
    <citation type="submission" date="2021-02" db="EMBL/GenBank/DDBJ databases">
        <authorList>
            <person name="Nowell W R."/>
        </authorList>
    </citation>
    <scope>NUCLEOTIDE SEQUENCE</scope>
</reference>
<keyword evidence="3 5" id="KW-1133">Transmembrane helix</keyword>
<dbReference type="GO" id="GO:0016020">
    <property type="term" value="C:membrane"/>
    <property type="evidence" value="ECO:0007669"/>
    <property type="project" value="UniProtKB-SubCell"/>
</dbReference>
<comment type="caution">
    <text evidence="7">The sequence shown here is derived from an EMBL/GenBank/DDBJ whole genome shotgun (WGS) entry which is preliminary data.</text>
</comment>
<evidence type="ECO:0000256" key="1">
    <source>
        <dbReference type="ARBA" id="ARBA00004370"/>
    </source>
</evidence>
<evidence type="ECO:0000259" key="6">
    <source>
        <dbReference type="PROSITE" id="PS50262"/>
    </source>
</evidence>
<evidence type="ECO:0000313" key="7">
    <source>
        <dbReference type="EMBL" id="CAF4419667.1"/>
    </source>
</evidence>
<evidence type="ECO:0000256" key="2">
    <source>
        <dbReference type="ARBA" id="ARBA00022692"/>
    </source>
</evidence>
<dbReference type="Proteomes" id="UP000663868">
    <property type="component" value="Unassembled WGS sequence"/>
</dbReference>
<evidence type="ECO:0000256" key="5">
    <source>
        <dbReference type="SAM" id="Phobius"/>
    </source>
</evidence>
<protein>
    <recommendedName>
        <fullName evidence="6">G-protein coupled receptors family 1 profile domain-containing protein</fullName>
    </recommendedName>
</protein>
<dbReference type="SUPFAM" id="SSF81321">
    <property type="entry name" value="Family A G protein-coupled receptor-like"/>
    <property type="match status" value="1"/>
</dbReference>
<feature type="non-terminal residue" evidence="7">
    <location>
        <position position="1"/>
    </location>
</feature>
<accession>A0A820QIS8</accession>
<keyword evidence="4 5" id="KW-0472">Membrane</keyword>
<gene>
    <name evidence="7" type="ORF">KXQ929_LOCUS52107</name>
</gene>
<feature type="transmembrane region" description="Helical" evidence="5">
    <location>
        <begin position="34"/>
        <end position="54"/>
    </location>
</feature>
<dbReference type="InterPro" id="IPR017452">
    <property type="entry name" value="GPCR_Rhodpsn_7TM"/>
</dbReference>
<dbReference type="AlphaFoldDB" id="A0A820QIS8"/>
<name>A0A820QIS8_9BILA</name>
<dbReference type="PROSITE" id="PS50262">
    <property type="entry name" value="G_PROTEIN_RECEP_F1_2"/>
    <property type="match status" value="1"/>
</dbReference>
<sequence length="85" mass="9468">ITITTCGFFITWTPYSIAVLFSIFRGPDYGTPPIITSICSIFAKSSAIWIPLLYMGTSTQFRFRLVNHTAADQQTATNRVTATQQ</sequence>
<comment type="subcellular location">
    <subcellularLocation>
        <location evidence="1">Membrane</location>
    </subcellularLocation>
</comment>
<evidence type="ECO:0000313" key="8">
    <source>
        <dbReference type="Proteomes" id="UP000663868"/>
    </source>
</evidence>
<dbReference type="Gene3D" id="1.20.1070.10">
    <property type="entry name" value="Rhodopsin 7-helix transmembrane proteins"/>
    <property type="match status" value="1"/>
</dbReference>
<feature type="domain" description="G-protein coupled receptors family 1 profile" evidence="6">
    <location>
        <begin position="1"/>
        <end position="54"/>
    </location>
</feature>
<proteinExistence type="predicted"/>
<organism evidence="7 8">
    <name type="scientific">Adineta steineri</name>
    <dbReference type="NCBI Taxonomy" id="433720"/>
    <lineage>
        <taxon>Eukaryota</taxon>
        <taxon>Metazoa</taxon>
        <taxon>Spiralia</taxon>
        <taxon>Gnathifera</taxon>
        <taxon>Rotifera</taxon>
        <taxon>Eurotatoria</taxon>
        <taxon>Bdelloidea</taxon>
        <taxon>Adinetida</taxon>
        <taxon>Adinetidae</taxon>
        <taxon>Adineta</taxon>
    </lineage>
</organism>
<evidence type="ECO:0000256" key="4">
    <source>
        <dbReference type="ARBA" id="ARBA00023136"/>
    </source>
</evidence>
<dbReference type="EMBL" id="CAJOBB010026966">
    <property type="protein sequence ID" value="CAF4419667.1"/>
    <property type="molecule type" value="Genomic_DNA"/>
</dbReference>
<evidence type="ECO:0000256" key="3">
    <source>
        <dbReference type="ARBA" id="ARBA00022989"/>
    </source>
</evidence>